<comment type="caution">
    <text evidence="2">The sequence shown here is derived from an EMBL/GenBank/DDBJ whole genome shotgun (WGS) entry which is preliminary data.</text>
</comment>
<evidence type="ECO:0000256" key="1">
    <source>
        <dbReference type="SAM" id="MobiDB-lite"/>
    </source>
</evidence>
<gene>
    <name evidence="2" type="ORF">R3P38DRAFT_2504686</name>
</gene>
<feature type="compositionally biased region" description="Low complexity" evidence="1">
    <location>
        <begin position="47"/>
        <end position="80"/>
    </location>
</feature>
<feature type="compositionally biased region" description="Polar residues" evidence="1">
    <location>
        <begin position="110"/>
        <end position="133"/>
    </location>
</feature>
<protein>
    <submittedName>
        <fullName evidence="2">Uncharacterized protein</fullName>
    </submittedName>
</protein>
<accession>A0AAW0DHI1</accession>
<proteinExistence type="predicted"/>
<evidence type="ECO:0000313" key="3">
    <source>
        <dbReference type="Proteomes" id="UP001362999"/>
    </source>
</evidence>
<name>A0AAW0DHI1_9AGAR</name>
<organism evidence="2 3">
    <name type="scientific">Favolaschia claudopus</name>
    <dbReference type="NCBI Taxonomy" id="2862362"/>
    <lineage>
        <taxon>Eukaryota</taxon>
        <taxon>Fungi</taxon>
        <taxon>Dikarya</taxon>
        <taxon>Basidiomycota</taxon>
        <taxon>Agaricomycotina</taxon>
        <taxon>Agaricomycetes</taxon>
        <taxon>Agaricomycetidae</taxon>
        <taxon>Agaricales</taxon>
        <taxon>Marasmiineae</taxon>
        <taxon>Mycenaceae</taxon>
        <taxon>Favolaschia</taxon>
    </lineage>
</organism>
<sequence length="529" mass="59681">LLGSYLEARHAMAGDDPIRDLESMQPRYYIRRSRRLRAQHEQKLAAQSVPAIASSSSSTPALSSSGSCATSSLSSSSKGSNRSRRKRQPLAPALSASAVTGNTHGVAAVQQASISDSESDTGSRPVQELSASKSKTRRGRRPPNHQLRRLLQRLEIIISVDFDFKRHSSFSSTGWNGVQPSELACDEIRRLFRLYPDARALHEYIQRFYPVYYNRRDDIKTERATFLVDKQGQIFFFWSFRAEWLMAKSSEVTAAINVLVGDDTSNPQVRIDNAQGVRGPHWPIIIGHHRQSAKKPTLADWHKHNERRVNKFMKLEIVQRIISWVSSVVEIVFPGVAQRFRADAAWHKRRHGIEPMFGLFWNFCLNVVLPGQLRIHCDPHANMKNQIGVCVLLIYLLYGFKFDDELYTWLVIWEAGVAVQLPPWTLALYPSALFYHFNLDVHMIKFVTVEGKEPPTRENSKPLGGTNEGRGSMVFFNQSTMRQSAALGFDTVQEAKQAGLSGTVDFGTEANAAFNCYVTFRSASANDFM</sequence>
<dbReference type="Proteomes" id="UP001362999">
    <property type="component" value="Unassembled WGS sequence"/>
</dbReference>
<evidence type="ECO:0000313" key="2">
    <source>
        <dbReference type="EMBL" id="KAK7050372.1"/>
    </source>
</evidence>
<feature type="compositionally biased region" description="Basic residues" evidence="1">
    <location>
        <begin position="134"/>
        <end position="145"/>
    </location>
</feature>
<feature type="non-terminal residue" evidence="2">
    <location>
        <position position="1"/>
    </location>
</feature>
<reference evidence="2 3" key="1">
    <citation type="journal article" date="2024" name="J Genomics">
        <title>Draft genome sequencing and assembly of Favolaschia claudopus CIRM-BRFM 2984 isolated from oak limbs.</title>
        <authorList>
            <person name="Navarro D."/>
            <person name="Drula E."/>
            <person name="Chaduli D."/>
            <person name="Cazenave R."/>
            <person name="Ahrendt S."/>
            <person name="Wang J."/>
            <person name="Lipzen A."/>
            <person name="Daum C."/>
            <person name="Barry K."/>
            <person name="Grigoriev I.V."/>
            <person name="Favel A."/>
            <person name="Rosso M.N."/>
            <person name="Martin F."/>
        </authorList>
    </citation>
    <scope>NUCLEOTIDE SEQUENCE [LARGE SCALE GENOMIC DNA]</scope>
    <source>
        <strain evidence="2 3">CIRM-BRFM 2984</strain>
    </source>
</reference>
<dbReference type="AlphaFoldDB" id="A0AAW0DHI1"/>
<feature type="region of interest" description="Disordered" evidence="1">
    <location>
        <begin position="47"/>
        <end position="98"/>
    </location>
</feature>
<dbReference type="EMBL" id="JAWWNJ010000008">
    <property type="protein sequence ID" value="KAK7050372.1"/>
    <property type="molecule type" value="Genomic_DNA"/>
</dbReference>
<feature type="region of interest" description="Disordered" evidence="1">
    <location>
        <begin position="110"/>
        <end position="145"/>
    </location>
</feature>
<keyword evidence="3" id="KW-1185">Reference proteome</keyword>